<dbReference type="Proteomes" id="UP001060919">
    <property type="component" value="Chromosome"/>
</dbReference>
<name>A0A915YM80_9BACT</name>
<dbReference type="AlphaFoldDB" id="A0A915YM80"/>
<protein>
    <submittedName>
        <fullName evidence="1">Uncharacterized protein</fullName>
    </submittedName>
</protein>
<accession>A0A915YM80</accession>
<evidence type="ECO:0000313" key="1">
    <source>
        <dbReference type="EMBL" id="BDS15541.1"/>
    </source>
</evidence>
<organism evidence="1 2">
    <name type="scientific">Aureispira anguillae</name>
    <dbReference type="NCBI Taxonomy" id="2864201"/>
    <lineage>
        <taxon>Bacteria</taxon>
        <taxon>Pseudomonadati</taxon>
        <taxon>Bacteroidota</taxon>
        <taxon>Saprospiria</taxon>
        <taxon>Saprospirales</taxon>
        <taxon>Saprospiraceae</taxon>
        <taxon>Aureispira</taxon>
    </lineage>
</organism>
<gene>
    <name evidence="1" type="ORF">AsAng_0063250</name>
</gene>
<dbReference type="EMBL" id="AP026867">
    <property type="protein sequence ID" value="BDS15541.1"/>
    <property type="molecule type" value="Genomic_DNA"/>
</dbReference>
<reference evidence="1" key="1">
    <citation type="submission" date="2022-09" db="EMBL/GenBank/DDBJ databases">
        <title>Aureispira anguillicida sp. nov., isolated from Leptocephalus of Japanese eel Anguilla japonica.</title>
        <authorList>
            <person name="Yuasa K."/>
            <person name="Mekata T."/>
            <person name="Ikunari K."/>
        </authorList>
    </citation>
    <scope>NUCLEOTIDE SEQUENCE</scope>
    <source>
        <strain evidence="1">EL160426</strain>
    </source>
</reference>
<proteinExistence type="predicted"/>
<evidence type="ECO:0000313" key="2">
    <source>
        <dbReference type="Proteomes" id="UP001060919"/>
    </source>
</evidence>
<keyword evidence="2" id="KW-1185">Reference proteome</keyword>
<dbReference type="KEGG" id="aup:AsAng_0063250"/>
<sequence length="42" mass="4734">MIYNHSGSILFLEIKPPDNEISPSVLIGTTILWQRKKPNPQG</sequence>